<sequence length="351" mass="38342">MALRIHFTRDDLLRVSLGDGVHPLHETVLSLRILQRRRPGAMYGSWQRWARMRVPYSVHPLRALVPPHGGCPDFLTPPTPDAYDVDVGVDALLHTPKQVLRSELREFTEYTGKSLPSWAGSLAEGRPQALEAVGGALRDWHRTAIAPLQRHLRDRTEAARSSAARILLSEGLDALLSRLHPTLRWTPPVLELACPDVDGDLRLRGRGLRLIPSLFCGRAPVVQPTADVPLLMFPVCHDTIWTPEREPDARDGAPGGTVAALLGPTRAMVLLEIVDGHGPTTTELARRTGVSQPTVSHHTTVLRDAGLISTHRSGTRAYHLPTPLGALLVGQDRGQAPAGTPSTRERLGTAR</sequence>
<dbReference type="PANTHER" id="PTHR43132:SF8">
    <property type="entry name" value="HTH-TYPE TRANSCRIPTIONAL REGULATOR KMTR"/>
    <property type="match status" value="1"/>
</dbReference>
<gene>
    <name evidence="6" type="ORF">GCM10019016_025250</name>
</gene>
<dbReference type="CDD" id="cd00090">
    <property type="entry name" value="HTH_ARSR"/>
    <property type="match status" value="1"/>
</dbReference>
<feature type="region of interest" description="Disordered" evidence="4">
    <location>
        <begin position="331"/>
        <end position="351"/>
    </location>
</feature>
<evidence type="ECO:0000259" key="5">
    <source>
        <dbReference type="SMART" id="SM00418"/>
    </source>
</evidence>
<dbReference type="InterPro" id="IPR011991">
    <property type="entry name" value="ArsR-like_HTH"/>
</dbReference>
<dbReference type="InterPro" id="IPR036388">
    <property type="entry name" value="WH-like_DNA-bd_sf"/>
</dbReference>
<keyword evidence="2" id="KW-0238">DNA-binding</keyword>
<dbReference type="Pfam" id="PF01022">
    <property type="entry name" value="HTH_5"/>
    <property type="match status" value="1"/>
</dbReference>
<dbReference type="PANTHER" id="PTHR43132">
    <property type="entry name" value="ARSENICAL RESISTANCE OPERON REPRESSOR ARSR-RELATED"/>
    <property type="match status" value="1"/>
</dbReference>
<comment type="caution">
    <text evidence="6">The sequence shown here is derived from an EMBL/GenBank/DDBJ whole genome shotgun (WGS) entry which is preliminary data.</text>
</comment>
<protein>
    <submittedName>
        <fullName evidence="6">Winged helix-turn-helix domain-containing protein</fullName>
    </submittedName>
</protein>
<accession>A0ABP6TL19</accession>
<name>A0ABP6TL19_9ACTN</name>
<evidence type="ECO:0000313" key="6">
    <source>
        <dbReference type="EMBL" id="GAA3495425.1"/>
    </source>
</evidence>
<dbReference type="EMBL" id="BAAAXF010000018">
    <property type="protein sequence ID" value="GAA3495425.1"/>
    <property type="molecule type" value="Genomic_DNA"/>
</dbReference>
<proteinExistence type="predicted"/>
<reference evidence="7" key="1">
    <citation type="journal article" date="2019" name="Int. J. Syst. Evol. Microbiol.">
        <title>The Global Catalogue of Microorganisms (GCM) 10K type strain sequencing project: providing services to taxonomists for standard genome sequencing and annotation.</title>
        <authorList>
            <consortium name="The Broad Institute Genomics Platform"/>
            <consortium name="The Broad Institute Genome Sequencing Center for Infectious Disease"/>
            <person name="Wu L."/>
            <person name="Ma J."/>
        </authorList>
    </citation>
    <scope>NUCLEOTIDE SEQUENCE [LARGE SCALE GENOMIC DNA]</scope>
    <source>
        <strain evidence="7">JCM 4816</strain>
    </source>
</reference>
<dbReference type="SUPFAM" id="SSF46785">
    <property type="entry name" value="Winged helix' DNA-binding domain"/>
    <property type="match status" value="1"/>
</dbReference>
<evidence type="ECO:0000313" key="7">
    <source>
        <dbReference type="Proteomes" id="UP001501455"/>
    </source>
</evidence>
<dbReference type="InterPro" id="IPR036390">
    <property type="entry name" value="WH_DNA-bd_sf"/>
</dbReference>
<dbReference type="Proteomes" id="UP001501455">
    <property type="component" value="Unassembled WGS sequence"/>
</dbReference>
<evidence type="ECO:0000256" key="2">
    <source>
        <dbReference type="ARBA" id="ARBA00023125"/>
    </source>
</evidence>
<keyword evidence="3" id="KW-0804">Transcription</keyword>
<keyword evidence="7" id="KW-1185">Reference proteome</keyword>
<feature type="domain" description="HTH arsR-type" evidence="5">
    <location>
        <begin position="256"/>
        <end position="333"/>
    </location>
</feature>
<dbReference type="SMART" id="SM00418">
    <property type="entry name" value="HTH_ARSR"/>
    <property type="match status" value="1"/>
</dbReference>
<dbReference type="RefSeq" id="WP_193458446.1">
    <property type="nucleotide sequence ID" value="NZ_BAAAXF010000018.1"/>
</dbReference>
<organism evidence="6 7">
    <name type="scientific">Streptomyces prasinosporus</name>
    <dbReference type="NCBI Taxonomy" id="68256"/>
    <lineage>
        <taxon>Bacteria</taxon>
        <taxon>Bacillati</taxon>
        <taxon>Actinomycetota</taxon>
        <taxon>Actinomycetes</taxon>
        <taxon>Kitasatosporales</taxon>
        <taxon>Streptomycetaceae</taxon>
        <taxon>Streptomyces</taxon>
        <taxon>Streptomyces albogriseolus group</taxon>
    </lineage>
</organism>
<dbReference type="PRINTS" id="PR00778">
    <property type="entry name" value="HTHARSR"/>
</dbReference>
<evidence type="ECO:0000256" key="3">
    <source>
        <dbReference type="ARBA" id="ARBA00023163"/>
    </source>
</evidence>
<dbReference type="Gene3D" id="1.10.10.10">
    <property type="entry name" value="Winged helix-like DNA-binding domain superfamily/Winged helix DNA-binding domain"/>
    <property type="match status" value="1"/>
</dbReference>
<dbReference type="InterPro" id="IPR001845">
    <property type="entry name" value="HTH_ArsR_DNA-bd_dom"/>
</dbReference>
<evidence type="ECO:0000256" key="1">
    <source>
        <dbReference type="ARBA" id="ARBA00023015"/>
    </source>
</evidence>
<evidence type="ECO:0000256" key="4">
    <source>
        <dbReference type="SAM" id="MobiDB-lite"/>
    </source>
</evidence>
<keyword evidence="1" id="KW-0805">Transcription regulation</keyword>
<dbReference type="InterPro" id="IPR051011">
    <property type="entry name" value="Metal_resp_trans_reg"/>
</dbReference>